<evidence type="ECO:0000256" key="5">
    <source>
        <dbReference type="ARBA" id="ARBA00023237"/>
    </source>
</evidence>
<dbReference type="AlphaFoldDB" id="A0A9D9J3H5"/>
<keyword evidence="4" id="KW-0472">Membrane</keyword>
<dbReference type="InterPro" id="IPR033985">
    <property type="entry name" value="SusD-like_N"/>
</dbReference>
<feature type="domain" description="SusD-like N-terminal" evidence="8">
    <location>
        <begin position="22"/>
        <end position="214"/>
    </location>
</feature>
<dbReference type="EMBL" id="JADILX010000044">
    <property type="protein sequence ID" value="MBO8485262.1"/>
    <property type="molecule type" value="Genomic_DNA"/>
</dbReference>
<dbReference type="SUPFAM" id="SSF48452">
    <property type="entry name" value="TPR-like"/>
    <property type="match status" value="1"/>
</dbReference>
<evidence type="ECO:0000256" key="2">
    <source>
        <dbReference type="ARBA" id="ARBA00006275"/>
    </source>
</evidence>
<gene>
    <name evidence="9" type="ORF">IAB78_02435</name>
</gene>
<accession>A0A9D9J3H5</accession>
<evidence type="ECO:0000313" key="9">
    <source>
        <dbReference type="EMBL" id="MBO8485262.1"/>
    </source>
</evidence>
<dbReference type="Gene3D" id="1.25.40.390">
    <property type="match status" value="1"/>
</dbReference>
<dbReference type="GO" id="GO:0009279">
    <property type="term" value="C:cell outer membrane"/>
    <property type="evidence" value="ECO:0007669"/>
    <property type="project" value="UniProtKB-SubCell"/>
</dbReference>
<keyword evidence="5" id="KW-0998">Cell outer membrane</keyword>
<dbReference type="InterPro" id="IPR012944">
    <property type="entry name" value="SusD_RagB_dom"/>
</dbReference>
<dbReference type="Proteomes" id="UP000823750">
    <property type="component" value="Unassembled WGS sequence"/>
</dbReference>
<comment type="caution">
    <text evidence="9">The sequence shown here is derived from an EMBL/GenBank/DDBJ whole genome shotgun (WGS) entry which is preliminary data.</text>
</comment>
<evidence type="ECO:0000256" key="4">
    <source>
        <dbReference type="ARBA" id="ARBA00023136"/>
    </source>
</evidence>
<dbReference type="Pfam" id="PF14322">
    <property type="entry name" value="SusD-like_3"/>
    <property type="match status" value="1"/>
</dbReference>
<evidence type="ECO:0000259" key="7">
    <source>
        <dbReference type="Pfam" id="PF07980"/>
    </source>
</evidence>
<dbReference type="Pfam" id="PF07980">
    <property type="entry name" value="SusD_RagB"/>
    <property type="match status" value="1"/>
</dbReference>
<evidence type="ECO:0000313" key="10">
    <source>
        <dbReference type="Proteomes" id="UP000823750"/>
    </source>
</evidence>
<dbReference type="InterPro" id="IPR011990">
    <property type="entry name" value="TPR-like_helical_dom_sf"/>
</dbReference>
<evidence type="ECO:0000256" key="6">
    <source>
        <dbReference type="SAM" id="SignalP"/>
    </source>
</evidence>
<feature type="chain" id="PRO_5038515867" evidence="6">
    <location>
        <begin position="20"/>
        <end position="609"/>
    </location>
</feature>
<feature type="signal peptide" evidence="6">
    <location>
        <begin position="1"/>
        <end position="19"/>
    </location>
</feature>
<evidence type="ECO:0000256" key="3">
    <source>
        <dbReference type="ARBA" id="ARBA00022729"/>
    </source>
</evidence>
<comment type="similarity">
    <text evidence="2">Belongs to the SusD family.</text>
</comment>
<proteinExistence type="inferred from homology"/>
<protein>
    <submittedName>
        <fullName evidence="9">RagB/SusD family nutrient uptake outer membrane protein</fullName>
    </submittedName>
</protein>
<name>A0A9D9J3H5_9BACT</name>
<feature type="domain" description="RagB/SusD" evidence="7">
    <location>
        <begin position="305"/>
        <end position="609"/>
    </location>
</feature>
<evidence type="ECO:0000256" key="1">
    <source>
        <dbReference type="ARBA" id="ARBA00004442"/>
    </source>
</evidence>
<evidence type="ECO:0000259" key="8">
    <source>
        <dbReference type="Pfam" id="PF14322"/>
    </source>
</evidence>
<reference evidence="9" key="1">
    <citation type="submission" date="2020-10" db="EMBL/GenBank/DDBJ databases">
        <authorList>
            <person name="Gilroy R."/>
        </authorList>
    </citation>
    <scope>NUCLEOTIDE SEQUENCE</scope>
    <source>
        <strain evidence="9">B2-16538</strain>
    </source>
</reference>
<keyword evidence="3 6" id="KW-0732">Signal</keyword>
<reference evidence="9" key="2">
    <citation type="journal article" date="2021" name="PeerJ">
        <title>Extensive microbial diversity within the chicken gut microbiome revealed by metagenomics and culture.</title>
        <authorList>
            <person name="Gilroy R."/>
            <person name="Ravi A."/>
            <person name="Getino M."/>
            <person name="Pursley I."/>
            <person name="Horton D.L."/>
            <person name="Alikhan N.F."/>
            <person name="Baker D."/>
            <person name="Gharbi K."/>
            <person name="Hall N."/>
            <person name="Watson M."/>
            <person name="Adriaenssens E.M."/>
            <person name="Foster-Nyarko E."/>
            <person name="Jarju S."/>
            <person name="Secka A."/>
            <person name="Antonio M."/>
            <person name="Oren A."/>
            <person name="Chaudhuri R.R."/>
            <person name="La Ragione R."/>
            <person name="Hildebrand F."/>
            <person name="Pallen M.J."/>
        </authorList>
    </citation>
    <scope>NUCLEOTIDE SEQUENCE</scope>
    <source>
        <strain evidence="9">B2-16538</strain>
    </source>
</reference>
<comment type="subcellular location">
    <subcellularLocation>
        <location evidence="1">Cell outer membrane</location>
    </subcellularLocation>
</comment>
<organism evidence="9 10">
    <name type="scientific">Candidatus Cryptobacteroides excrementavium</name>
    <dbReference type="NCBI Taxonomy" id="2840759"/>
    <lineage>
        <taxon>Bacteria</taxon>
        <taxon>Pseudomonadati</taxon>
        <taxon>Bacteroidota</taxon>
        <taxon>Bacteroidia</taxon>
        <taxon>Bacteroidales</taxon>
        <taxon>Candidatus Cryptobacteroides</taxon>
    </lineage>
</organism>
<sequence>MRRIVTTILISAAALSAVSCNFLDREPNIIEAGTFYNSESEVQYGLAGIYGVMNNEQVYGNYYSLMLSNVDDLSYFNRSTTNNFSQQYTHDASSTEIYDAWKELYAGIGNANAFMEAVYGSEYDPDHKYYYEAKFLRAYYHFLLAQAWGDVPLKTQVTRSPDKVMSGATPQYEILKWAASEMEDCLEYADETLTNAPYRVTRPAMKGILARVYLFMAGESVERADGVDKAEYLAKAREHAWDIIQAAPGLKMDLNPSYAQVFIDMISNDYGKDFNESMWEVDFLGDRSSSSAWTNGRIGDLIGLQSTGGEGFANFSCNYSYGQYNGSLKLFNLYYEDDRTDEDIARMAEIQTVTAAGTVVDLTDEDVAEQYCWDKRQAWNLCPYNYGGNEHVPEYPDVREYVNDNSPYKCEKSIDKTPYVVNKVTTSQDPAVARGIRNCGKWRREVKGKDGRDWGEEQMKAKDLYTCINFPILRFSDVLLMFAEADNELNGVTEDAYNCILRVRDRAGISTKDKSTYNQDSFRQLIRNERGRELCFEALRKYDLIRWGILTDAMKDYLTDTQDPAWPSGNDQAGYAANIGAAVQEKHILLPIPSIELGVNTLLVQNKYW</sequence>
<dbReference type="PROSITE" id="PS51257">
    <property type="entry name" value="PROKAR_LIPOPROTEIN"/>
    <property type="match status" value="1"/>
</dbReference>